<dbReference type="RefSeq" id="WP_069663646.1">
    <property type="nucleotide sequence ID" value="NZ_JBHUJJ010000001.1"/>
</dbReference>
<dbReference type="EMBL" id="MIJY01000023">
    <property type="protein sequence ID" value="OEG12946.1"/>
    <property type="molecule type" value="Genomic_DNA"/>
</dbReference>
<organism evidence="3 4">
    <name type="scientific">Enterococcus termitis</name>
    <dbReference type="NCBI Taxonomy" id="332950"/>
    <lineage>
        <taxon>Bacteria</taxon>
        <taxon>Bacillati</taxon>
        <taxon>Bacillota</taxon>
        <taxon>Bacilli</taxon>
        <taxon>Lactobacillales</taxon>
        <taxon>Enterococcaceae</taxon>
        <taxon>Enterococcus</taxon>
    </lineage>
</organism>
<evidence type="ECO:0000256" key="1">
    <source>
        <dbReference type="SAM" id="Coils"/>
    </source>
</evidence>
<proteinExistence type="predicted"/>
<protein>
    <submittedName>
        <fullName evidence="3">Uncharacterized protein</fullName>
    </submittedName>
</protein>
<accession>A0A1E5GJP6</accession>
<dbReference type="Proteomes" id="UP000095094">
    <property type="component" value="Unassembled WGS sequence"/>
</dbReference>
<evidence type="ECO:0000313" key="3">
    <source>
        <dbReference type="EMBL" id="OEG12946.1"/>
    </source>
</evidence>
<dbReference type="OrthoDB" id="2195324at2"/>
<keyword evidence="1" id="KW-0175">Coiled coil</keyword>
<keyword evidence="4" id="KW-1185">Reference proteome</keyword>
<feature type="compositionally biased region" description="Gly residues" evidence="2">
    <location>
        <begin position="321"/>
        <end position="357"/>
    </location>
</feature>
<name>A0A1E5GJP6_9ENTE</name>
<evidence type="ECO:0000313" key="4">
    <source>
        <dbReference type="Proteomes" id="UP000095094"/>
    </source>
</evidence>
<feature type="coiled-coil region" evidence="1">
    <location>
        <begin position="45"/>
        <end position="72"/>
    </location>
</feature>
<sequence length="414" mass="44677">MKLSERMKQLSKKQKMTIATVAVLVVLGGSFGYKAYADSQTKKQVEQAQVLVDKQSEEIKDLQVEIKALFNGEKSDFLNKDVSEETLSPIREKLDKIEKNYASVVLPTKEVKTKDYSNYLSSCKESIMMIESMLVAQKDVNGLFGKAVIAGDTMTKDVAIKDDLKADTVKTVKDSYYNKESKSEWQKAINGLLDNADNQLKQIEKSKQTLEKVYKDNKVVNTDQKNYDSAKSEIDKIRNEKAKKELADKLAKVKQEIDSKAKAESEKKAQEQAVTESTTQKEQEQASQVAQNEPSTNGGAPQTATNNGAQEGYTPYVPEQGTGGAGASTGGGSNGSTGGGSAGGGTTGGGQTGGNQGGSTPTPPTEPSEPSTPSGPPAGWIASPYPIESQELWDWLWANGYSGYDSAGGYIRPY</sequence>
<evidence type="ECO:0000256" key="2">
    <source>
        <dbReference type="SAM" id="MobiDB-lite"/>
    </source>
</evidence>
<gene>
    <name evidence="3" type="ORF">BCR25_05505</name>
</gene>
<comment type="caution">
    <text evidence="3">The sequence shown here is derived from an EMBL/GenBank/DDBJ whole genome shotgun (WGS) entry which is preliminary data.</text>
</comment>
<feature type="compositionally biased region" description="Basic and acidic residues" evidence="2">
    <location>
        <begin position="258"/>
        <end position="270"/>
    </location>
</feature>
<dbReference type="AlphaFoldDB" id="A0A1E5GJP6"/>
<feature type="region of interest" description="Disordered" evidence="2">
    <location>
        <begin position="258"/>
        <end position="383"/>
    </location>
</feature>
<feature type="compositionally biased region" description="Polar residues" evidence="2">
    <location>
        <begin position="285"/>
        <end position="309"/>
    </location>
</feature>
<reference evidence="4" key="1">
    <citation type="submission" date="2016-09" db="EMBL/GenBank/DDBJ databases">
        <authorList>
            <person name="Gulvik C.A."/>
        </authorList>
    </citation>
    <scope>NUCLEOTIDE SEQUENCE [LARGE SCALE GENOMIC DNA]</scope>
    <source>
        <strain evidence="4">LMG 8895</strain>
    </source>
</reference>